<dbReference type="GO" id="GO:0003977">
    <property type="term" value="F:UDP-N-acetylglucosamine diphosphorylase activity"/>
    <property type="evidence" value="ECO:0007669"/>
    <property type="project" value="UniProtKB-EC"/>
</dbReference>
<dbReference type="AlphaFoldDB" id="A0A1F6TM71"/>
<keyword evidence="3" id="KW-0808">Transferase</keyword>
<dbReference type="InterPro" id="IPR050065">
    <property type="entry name" value="GlmU-like"/>
</dbReference>
<comment type="similarity">
    <text evidence="2">In the N-terminal section; belongs to the N-acetylglucosamine-1-phosphate uridyltransferase family.</text>
</comment>
<evidence type="ECO:0000256" key="5">
    <source>
        <dbReference type="ARBA" id="ARBA00023315"/>
    </source>
</evidence>
<evidence type="ECO:0000256" key="4">
    <source>
        <dbReference type="ARBA" id="ARBA00022695"/>
    </source>
</evidence>
<dbReference type="InterPro" id="IPR025877">
    <property type="entry name" value="MobA-like_NTP_Trfase"/>
</dbReference>
<comment type="catalytic activity">
    <reaction evidence="6">
        <text>alpha-D-glucosamine 1-phosphate + acetyl-CoA = N-acetyl-alpha-D-glucosamine 1-phosphate + CoA + H(+)</text>
        <dbReference type="Rhea" id="RHEA:13725"/>
        <dbReference type="ChEBI" id="CHEBI:15378"/>
        <dbReference type="ChEBI" id="CHEBI:57287"/>
        <dbReference type="ChEBI" id="CHEBI:57288"/>
        <dbReference type="ChEBI" id="CHEBI:57776"/>
        <dbReference type="ChEBI" id="CHEBI:58516"/>
        <dbReference type="EC" id="2.3.1.157"/>
    </reaction>
</comment>
<dbReference type="GO" id="GO:0019134">
    <property type="term" value="F:glucosamine-1-phosphate N-acetyltransferase activity"/>
    <property type="evidence" value="ECO:0007669"/>
    <property type="project" value="UniProtKB-EC"/>
</dbReference>
<dbReference type="SUPFAM" id="SSF53448">
    <property type="entry name" value="Nucleotide-diphospho-sugar transferases"/>
    <property type="match status" value="1"/>
</dbReference>
<keyword evidence="5" id="KW-0012">Acyltransferase</keyword>
<evidence type="ECO:0000256" key="6">
    <source>
        <dbReference type="ARBA" id="ARBA00048247"/>
    </source>
</evidence>
<evidence type="ECO:0000256" key="8">
    <source>
        <dbReference type="ARBA" id="ARBA00049628"/>
    </source>
</evidence>
<organism evidence="10 11">
    <name type="scientific">Candidatus Nomurabacteria bacterium GWB1_40_6</name>
    <dbReference type="NCBI Taxonomy" id="1801727"/>
    <lineage>
        <taxon>Bacteria</taxon>
        <taxon>Candidatus Nomuraibacteriota</taxon>
    </lineage>
</organism>
<comment type="catalytic activity">
    <reaction evidence="7">
        <text>N-acetyl-alpha-D-glucosamine 1-phosphate + UTP + H(+) = UDP-N-acetyl-alpha-D-glucosamine + diphosphate</text>
        <dbReference type="Rhea" id="RHEA:13509"/>
        <dbReference type="ChEBI" id="CHEBI:15378"/>
        <dbReference type="ChEBI" id="CHEBI:33019"/>
        <dbReference type="ChEBI" id="CHEBI:46398"/>
        <dbReference type="ChEBI" id="CHEBI:57705"/>
        <dbReference type="ChEBI" id="CHEBI:57776"/>
        <dbReference type="EC" id="2.7.7.23"/>
    </reaction>
</comment>
<gene>
    <name evidence="10" type="ORF">A2121_02285</name>
</gene>
<comment type="caution">
    <text evidence="10">The sequence shown here is derived from an EMBL/GenBank/DDBJ whole genome shotgun (WGS) entry which is preliminary data.</text>
</comment>
<accession>A0A1F6TM71</accession>
<reference evidence="10 11" key="1">
    <citation type="journal article" date="2016" name="Nat. Commun.">
        <title>Thousands of microbial genomes shed light on interconnected biogeochemical processes in an aquifer system.</title>
        <authorList>
            <person name="Anantharaman K."/>
            <person name="Brown C.T."/>
            <person name="Hug L.A."/>
            <person name="Sharon I."/>
            <person name="Castelle C.J."/>
            <person name="Probst A.J."/>
            <person name="Thomas B.C."/>
            <person name="Singh A."/>
            <person name="Wilkins M.J."/>
            <person name="Karaoz U."/>
            <person name="Brodie E.L."/>
            <person name="Williams K.H."/>
            <person name="Hubbard S.S."/>
            <person name="Banfield J.F."/>
        </authorList>
    </citation>
    <scope>NUCLEOTIDE SEQUENCE [LARGE SCALE GENOMIC DNA]</scope>
</reference>
<proteinExistence type="inferred from homology"/>
<evidence type="ECO:0000256" key="1">
    <source>
        <dbReference type="ARBA" id="ARBA00007707"/>
    </source>
</evidence>
<evidence type="ECO:0000313" key="10">
    <source>
        <dbReference type="EMBL" id="OGI46192.1"/>
    </source>
</evidence>
<protein>
    <recommendedName>
        <fullName evidence="9">MobA-like NTP transferase domain-containing protein</fullName>
    </recommendedName>
</protein>
<keyword evidence="4" id="KW-0548">Nucleotidyltransferase</keyword>
<evidence type="ECO:0000256" key="3">
    <source>
        <dbReference type="ARBA" id="ARBA00022679"/>
    </source>
</evidence>
<dbReference type="EMBL" id="MFTD01000027">
    <property type="protein sequence ID" value="OGI46192.1"/>
    <property type="molecule type" value="Genomic_DNA"/>
</dbReference>
<evidence type="ECO:0000313" key="11">
    <source>
        <dbReference type="Proteomes" id="UP000176484"/>
    </source>
</evidence>
<feature type="domain" description="MobA-like NTP transferase" evidence="9">
    <location>
        <begin position="10"/>
        <end position="133"/>
    </location>
</feature>
<comment type="similarity">
    <text evidence="1">In the C-terminal section; belongs to the transferase hexapeptide repeat family.</text>
</comment>
<evidence type="ECO:0000259" key="9">
    <source>
        <dbReference type="Pfam" id="PF12804"/>
    </source>
</evidence>
<dbReference type="InterPro" id="IPR029044">
    <property type="entry name" value="Nucleotide-diphossugar_trans"/>
</dbReference>
<evidence type="ECO:0000256" key="2">
    <source>
        <dbReference type="ARBA" id="ARBA00007947"/>
    </source>
</evidence>
<dbReference type="Pfam" id="PF12804">
    <property type="entry name" value="NTP_transf_3"/>
    <property type="match status" value="1"/>
</dbReference>
<dbReference type="Gene3D" id="3.90.550.10">
    <property type="entry name" value="Spore Coat Polysaccharide Biosynthesis Protein SpsA, Chain A"/>
    <property type="match status" value="1"/>
</dbReference>
<evidence type="ECO:0000256" key="7">
    <source>
        <dbReference type="ARBA" id="ARBA00048493"/>
    </source>
</evidence>
<name>A0A1F6TM71_9BACT</name>
<dbReference type="PANTHER" id="PTHR43584:SF3">
    <property type="entry name" value="BIFUNCTIONAL PROTEIN GLMU"/>
    <property type="match status" value="1"/>
</dbReference>
<sequence>MHKNDKIKIVILAAGKGTRMKSELPKALVKLQGKHMIKHLLESVDKISLNSKPIVVVGYERELVMKELGDKYEYVIQEEQLGTGHAVMVAENACKNAENIIVISGDQPFLKSETIEKLWEKHKNSNATITITTTILPDYEDWRKAFLTYGRIMRIDGKIIDKEIKDCTEEELRIKEVNVSCYAFKTEWLWDKLKKLDKNSNSQKEYQLTDLWQIAGNEGEKIESIQVDASETLGVNSKEELELLEKLVK</sequence>
<dbReference type="PANTHER" id="PTHR43584">
    <property type="entry name" value="NUCLEOTIDYL TRANSFERASE"/>
    <property type="match status" value="1"/>
</dbReference>
<dbReference type="Proteomes" id="UP000176484">
    <property type="component" value="Unassembled WGS sequence"/>
</dbReference>
<comment type="function">
    <text evidence="8">Catalyzes the last two sequential reactions in the de novo biosynthetic pathway for UDP-N-acetylglucosamine (UDP-GlcNAc). The C-terminal domain catalyzes the transfer of acetyl group from acetyl coenzyme A to glucosamine-1-phosphate (GlcN-1-P) to produce N-acetylglucosamine-1-phosphate (GlcNAc-1-P), which is converted into UDP-GlcNAc by the transfer of uridine 5-monophosphate (from uridine 5-triphosphate), a reaction catalyzed by the N-terminal domain.</text>
</comment>